<dbReference type="EMBL" id="RAQJ01000005">
    <property type="protein sequence ID" value="RKE92025.1"/>
    <property type="molecule type" value="Genomic_DNA"/>
</dbReference>
<organism evidence="1 2">
    <name type="scientific">Ichthyenterobacterium magnum</name>
    <dbReference type="NCBI Taxonomy" id="1230530"/>
    <lineage>
        <taxon>Bacteria</taxon>
        <taxon>Pseudomonadati</taxon>
        <taxon>Bacteroidota</taxon>
        <taxon>Flavobacteriia</taxon>
        <taxon>Flavobacteriales</taxon>
        <taxon>Flavobacteriaceae</taxon>
        <taxon>Ichthyenterobacterium</taxon>
    </lineage>
</organism>
<name>A0A420DFY3_9FLAO</name>
<dbReference type="OrthoDB" id="1409196at2"/>
<evidence type="ECO:0000313" key="2">
    <source>
        <dbReference type="Proteomes" id="UP000284892"/>
    </source>
</evidence>
<proteinExistence type="predicted"/>
<dbReference type="AlphaFoldDB" id="A0A420DFY3"/>
<evidence type="ECO:0000313" key="1">
    <source>
        <dbReference type="EMBL" id="RKE92025.1"/>
    </source>
</evidence>
<reference evidence="1 2" key="1">
    <citation type="submission" date="2018-09" db="EMBL/GenBank/DDBJ databases">
        <title>Genomic Encyclopedia of Archaeal and Bacterial Type Strains, Phase II (KMG-II): from individual species to whole genera.</title>
        <authorList>
            <person name="Goeker M."/>
        </authorList>
    </citation>
    <scope>NUCLEOTIDE SEQUENCE [LARGE SCALE GENOMIC DNA]</scope>
    <source>
        <strain evidence="1 2">DSM 26283</strain>
    </source>
</reference>
<comment type="caution">
    <text evidence="1">The sequence shown here is derived from an EMBL/GenBank/DDBJ whole genome shotgun (WGS) entry which is preliminary data.</text>
</comment>
<keyword evidence="2" id="KW-1185">Reference proteome</keyword>
<dbReference type="RefSeq" id="WP_147376133.1">
    <property type="nucleotide sequence ID" value="NZ_RAQJ01000005.1"/>
</dbReference>
<accession>A0A420DFY3</accession>
<gene>
    <name evidence="1" type="ORF">BXY80_2457</name>
</gene>
<protein>
    <submittedName>
        <fullName evidence="1">Uncharacterized protein</fullName>
    </submittedName>
</protein>
<dbReference type="Proteomes" id="UP000284892">
    <property type="component" value="Unassembled WGS sequence"/>
</dbReference>
<sequence length="315" mass="33484">MKNIFKIIPILYIMSLTLNSCDNSEGENEGKFDANNESGWVQFQTNAIQISLGTYDFDNLLKIPVEVNVPVVLNDLEISYTMESVSGANPNTVFSNSGLLVNPAGTSSHFDLNFPEIEFNITEALNANITETMVFDVVLDATDNSNVSIGINGTEVTRPTTYRVTICPILDTAMAPLLASSDFFIGDYNLTVTSGGSLFGGDVFADQVITLSEGANGSLSREFTVAYEPGGSTNDMTVSFSFETNGQITVDDGLSTNIGCNSLLLLGGDSTNIFTFDSCTVSSTDTLTLNMLDFQGGSGGCGVGDITLTVVLTKV</sequence>